<name>A0AAJ1CCU1_9BACT</name>
<organism evidence="1 2">
    <name type="scientific">Alistipes onderdonkii</name>
    <dbReference type="NCBI Taxonomy" id="328813"/>
    <lineage>
        <taxon>Bacteria</taxon>
        <taxon>Pseudomonadati</taxon>
        <taxon>Bacteroidota</taxon>
        <taxon>Bacteroidia</taxon>
        <taxon>Bacteroidales</taxon>
        <taxon>Rikenellaceae</taxon>
        <taxon>Alistipes</taxon>
    </lineage>
</organism>
<protein>
    <submittedName>
        <fullName evidence="1">Uncharacterized protein</fullName>
    </submittedName>
</protein>
<gene>
    <name evidence="1" type="ORF">NE651_03680</name>
</gene>
<accession>A0AAJ1CCU1</accession>
<proteinExistence type="predicted"/>
<dbReference type="Proteomes" id="UP001205035">
    <property type="component" value="Unassembled WGS sequence"/>
</dbReference>
<evidence type="ECO:0000313" key="1">
    <source>
        <dbReference type="EMBL" id="MCQ5081988.1"/>
    </source>
</evidence>
<sequence length="135" mass="15788">MTYNRKVRYSYDEYYPPRCSCFFTDLEIWSTADWDAGHPAGTPLDDIVRFKSDTPWPYIRSGYTQRYSDKKRGEYYPVYCLVSELTADDMTLLPDSFFILFTSRPSLDLQHTIRVRLTDDAGNVYEAGIDVDFSL</sequence>
<comment type="caution">
    <text evidence="1">The sequence shown here is derived from an EMBL/GenBank/DDBJ whole genome shotgun (WGS) entry which is preliminary data.</text>
</comment>
<dbReference type="RefSeq" id="WP_237957176.1">
    <property type="nucleotide sequence ID" value="NZ_JAKNES010000003.1"/>
</dbReference>
<dbReference type="EMBL" id="JANGBQ010000004">
    <property type="protein sequence ID" value="MCQ5081988.1"/>
    <property type="molecule type" value="Genomic_DNA"/>
</dbReference>
<evidence type="ECO:0000313" key="2">
    <source>
        <dbReference type="Proteomes" id="UP001205035"/>
    </source>
</evidence>
<dbReference type="AlphaFoldDB" id="A0AAJ1CCU1"/>
<reference evidence="1" key="1">
    <citation type="submission" date="2022-06" db="EMBL/GenBank/DDBJ databases">
        <title>Isolation of gut microbiota from human fecal samples.</title>
        <authorList>
            <person name="Pamer E.G."/>
            <person name="Barat B."/>
            <person name="Waligurski E."/>
            <person name="Medina S."/>
            <person name="Paddock L."/>
            <person name="Mostad J."/>
        </authorList>
    </citation>
    <scope>NUCLEOTIDE SEQUENCE</scope>
    <source>
        <strain evidence="1">DFI.6.22</strain>
    </source>
</reference>